<keyword evidence="8" id="KW-1015">Disulfide bond</keyword>
<dbReference type="PROSITE" id="PS01164">
    <property type="entry name" value="COPPER_AMINE_OXID_1"/>
    <property type="match status" value="1"/>
</dbReference>
<dbReference type="PANTHER" id="PTHR10638:SF91">
    <property type="entry name" value="AMINE OXIDASE"/>
    <property type="match status" value="1"/>
</dbReference>
<dbReference type="InterPro" id="IPR036460">
    <property type="entry name" value="Cu_amine_oxidase_C_sf"/>
</dbReference>
<feature type="modified residue" description="2',4',5'-topaquinone" evidence="10">
    <location>
        <position position="415"/>
    </location>
</feature>
<evidence type="ECO:0000256" key="8">
    <source>
        <dbReference type="ARBA" id="ARBA00023157"/>
    </source>
</evidence>
<dbReference type="SUPFAM" id="SSF49998">
    <property type="entry name" value="Amine oxidase catalytic domain"/>
    <property type="match status" value="1"/>
</dbReference>
<dbReference type="GO" id="GO:0009308">
    <property type="term" value="P:amine metabolic process"/>
    <property type="evidence" value="ECO:0007669"/>
    <property type="project" value="UniProtKB-UniRule"/>
</dbReference>
<keyword evidence="4 11" id="KW-0479">Metal-binding</keyword>
<dbReference type="STRING" id="1093900.A0A507BAU9"/>
<evidence type="ECO:0000256" key="1">
    <source>
        <dbReference type="ARBA" id="ARBA00001935"/>
    </source>
</evidence>
<dbReference type="RefSeq" id="XP_030995421.1">
    <property type="nucleotide sequence ID" value="XM_031140487.1"/>
</dbReference>
<feature type="active site" description="Schiff-base intermediate with substrate; via topaquinone" evidence="9">
    <location>
        <position position="415"/>
    </location>
</feature>
<sequence>MAGNSFPGVHPLAPLSIDETNIARDVIRAAHPNSVLQFRVIYVQEPAKSELTKFLALEHAGSLTADSPRPRRLARVHYDVVHNKETPPESIEAIVDVETRECVSSEIVKVGVHPSFTMHELQEMARICQASPLFQSKVKELALPEGFEVVVEPWPYGGLDPADENRRYFQALIFAFDTRSKNPDSNFYTYPLPLIPVVDWLKQEVIRVDELATGGAGDPYTVEKGSKRKAGVIDHCRPSEYVPELTESTMRTDLQELNVVQPNGPSFSVRDESLIEWQKWRMRVSFNPREGAVVHDVWYDGRSVLYRLSMSDMTVPYADPRPPFHRKQAFDFGDGGVGHCANNLQLGCDCLGVIKYFDGVLNGADGTAHKAPNVICLHEQDNGIGWKHTNWRTGRAVVTRRRELVIQFILTVANYEYVFNYIFDQAGAITVEVRATGIVSAVNIDPGKTAPWGNIVSPGVLAQNHQHLFCVRIDPAIDGHANTLVQQESLPLRFDVRTNPQGNAYRVEDTPITASGGLDAAPHRGRVFKVQNLDVRNPVSGKPVGYKIVAPPTQLLLADEGSVQAKRALFTKHHLWVTKHRDDELYGGGRYTLQSTLEVEGVADAAARNDDVLQQDVVLWSVFGLTHNPRVEDWPVMPVEIVQLHIAPVDFFTANPAIDVPASKNMASKLAYSNGANGEDSSCCSKDLPVRGVPV</sequence>
<evidence type="ECO:0000256" key="5">
    <source>
        <dbReference type="ARBA" id="ARBA00022772"/>
    </source>
</evidence>
<gene>
    <name evidence="14" type="ORF">E0L32_005913</name>
</gene>
<dbReference type="PANTHER" id="PTHR10638">
    <property type="entry name" value="COPPER AMINE OXIDASE"/>
    <property type="match status" value="1"/>
</dbReference>
<evidence type="ECO:0000259" key="13">
    <source>
        <dbReference type="Pfam" id="PF02728"/>
    </source>
</evidence>
<keyword evidence="5 9" id="KW-0801">TPQ</keyword>
<evidence type="ECO:0000256" key="9">
    <source>
        <dbReference type="PIRSR" id="PIRSR600269-50"/>
    </source>
</evidence>
<comment type="cofactor">
    <cofactor evidence="11">
        <name>Cu cation</name>
        <dbReference type="ChEBI" id="CHEBI:23378"/>
    </cofactor>
    <text evidence="11">Contains 1 topaquinone per subunit.</text>
</comment>
<feature type="active site" description="Proton acceptor" evidence="9">
    <location>
        <position position="331"/>
    </location>
</feature>
<proteinExistence type="inferred from homology"/>
<dbReference type="Gene3D" id="3.10.450.40">
    <property type="match status" value="2"/>
</dbReference>
<evidence type="ECO:0000256" key="2">
    <source>
        <dbReference type="ARBA" id="ARBA00007983"/>
    </source>
</evidence>
<feature type="domain" description="Copper amine oxidase N3-terminal" evidence="13">
    <location>
        <begin position="114"/>
        <end position="209"/>
    </location>
</feature>
<dbReference type="GO" id="GO:0008131">
    <property type="term" value="F:primary methylamine oxidase activity"/>
    <property type="evidence" value="ECO:0007669"/>
    <property type="project" value="InterPro"/>
</dbReference>
<evidence type="ECO:0000256" key="3">
    <source>
        <dbReference type="ARBA" id="ARBA00011738"/>
    </source>
</evidence>
<dbReference type="GeneID" id="41973360"/>
<dbReference type="InterPro" id="IPR016182">
    <property type="entry name" value="Cu_amine_oxidase_N-reg"/>
</dbReference>
<reference evidence="14 15" key="1">
    <citation type="submission" date="2019-06" db="EMBL/GenBank/DDBJ databases">
        <title>Draft genome sequence of the filamentous fungus Phialemoniopsis curvata isolated from diesel fuel.</title>
        <authorList>
            <person name="Varaljay V.A."/>
            <person name="Lyon W.J."/>
            <person name="Crouch A.L."/>
            <person name="Drake C.E."/>
            <person name="Hollomon J.M."/>
            <person name="Nadeau L.J."/>
            <person name="Nunn H.S."/>
            <person name="Stevenson B.S."/>
            <person name="Bojanowski C.L."/>
            <person name="Crookes-Goodson W.J."/>
        </authorList>
    </citation>
    <scope>NUCLEOTIDE SEQUENCE [LARGE SCALE GENOMIC DNA]</scope>
    <source>
        <strain evidence="14 15">D216</strain>
    </source>
</reference>
<evidence type="ECO:0000313" key="15">
    <source>
        <dbReference type="Proteomes" id="UP000319257"/>
    </source>
</evidence>
<dbReference type="OrthoDB" id="5379943at2759"/>
<dbReference type="GO" id="GO:0005507">
    <property type="term" value="F:copper ion binding"/>
    <property type="evidence" value="ECO:0007669"/>
    <property type="project" value="InterPro"/>
</dbReference>
<keyword evidence="7 11" id="KW-0186">Copper</keyword>
<dbReference type="Proteomes" id="UP000319257">
    <property type="component" value="Unassembled WGS sequence"/>
</dbReference>
<evidence type="ECO:0000313" key="14">
    <source>
        <dbReference type="EMBL" id="TPX13710.1"/>
    </source>
</evidence>
<comment type="similarity">
    <text evidence="2 11">Belongs to the copper/topaquinone oxidase family.</text>
</comment>
<dbReference type="InterPro" id="IPR015798">
    <property type="entry name" value="Cu_amine_oxidase_C"/>
</dbReference>
<evidence type="ECO:0000256" key="10">
    <source>
        <dbReference type="PIRSR" id="PIRSR600269-51"/>
    </source>
</evidence>
<dbReference type="InterPro" id="IPR000269">
    <property type="entry name" value="Cu_amine_oxidase"/>
</dbReference>
<protein>
    <recommendedName>
        <fullName evidence="11">Amine oxidase</fullName>
        <ecNumber evidence="11">1.4.3.-</ecNumber>
    </recommendedName>
</protein>
<comment type="cofactor">
    <cofactor evidence="1">
        <name>Cu cation</name>
        <dbReference type="ChEBI" id="CHEBI:23378"/>
    </cofactor>
</comment>
<comment type="subunit">
    <text evidence="3">Homodimer.</text>
</comment>
<comment type="caution">
    <text evidence="14">The sequence shown here is derived from an EMBL/GenBank/DDBJ whole genome shotgun (WGS) entry which is preliminary data.</text>
</comment>
<dbReference type="InterPro" id="IPR049948">
    <property type="entry name" value="Cu_Am_ox_TPQ-bd"/>
</dbReference>
<evidence type="ECO:0000256" key="7">
    <source>
        <dbReference type="ARBA" id="ARBA00023008"/>
    </source>
</evidence>
<dbReference type="SUPFAM" id="SSF54416">
    <property type="entry name" value="Amine oxidase N-terminal region"/>
    <property type="match status" value="2"/>
</dbReference>
<dbReference type="Pfam" id="PF02728">
    <property type="entry name" value="Cu_amine_oxidN3"/>
    <property type="match status" value="1"/>
</dbReference>
<accession>A0A507BAU9</accession>
<dbReference type="Pfam" id="PF01179">
    <property type="entry name" value="Cu_amine_oxid"/>
    <property type="match status" value="1"/>
</dbReference>
<keyword evidence="6 11" id="KW-0560">Oxidoreductase</keyword>
<comment type="PTM">
    <text evidence="10 11">Topaquinone (TPQ) is generated by copper-dependent autoxidation of a specific tyrosyl residue.</text>
</comment>
<evidence type="ECO:0000256" key="11">
    <source>
        <dbReference type="RuleBase" id="RU000672"/>
    </source>
</evidence>
<dbReference type="AlphaFoldDB" id="A0A507BAU9"/>
<organism evidence="14 15">
    <name type="scientific">Thyridium curvatum</name>
    <dbReference type="NCBI Taxonomy" id="1093900"/>
    <lineage>
        <taxon>Eukaryota</taxon>
        <taxon>Fungi</taxon>
        <taxon>Dikarya</taxon>
        <taxon>Ascomycota</taxon>
        <taxon>Pezizomycotina</taxon>
        <taxon>Sordariomycetes</taxon>
        <taxon>Sordariomycetidae</taxon>
        <taxon>Thyridiales</taxon>
        <taxon>Thyridiaceae</taxon>
        <taxon>Thyridium</taxon>
    </lineage>
</organism>
<evidence type="ECO:0000256" key="6">
    <source>
        <dbReference type="ARBA" id="ARBA00023002"/>
    </source>
</evidence>
<name>A0A507BAU9_9PEZI</name>
<dbReference type="EC" id="1.4.3.-" evidence="11"/>
<dbReference type="GO" id="GO:0048038">
    <property type="term" value="F:quinone binding"/>
    <property type="evidence" value="ECO:0007669"/>
    <property type="project" value="InterPro"/>
</dbReference>
<dbReference type="FunFam" id="2.70.98.20:FF:000001">
    <property type="entry name" value="Amine oxidase"/>
    <property type="match status" value="1"/>
</dbReference>
<keyword evidence="15" id="KW-1185">Reference proteome</keyword>
<feature type="domain" description="Copper amine oxidase catalytic" evidence="12">
    <location>
        <begin position="257"/>
        <end position="658"/>
    </location>
</feature>
<dbReference type="EMBL" id="SKBQ01000032">
    <property type="protein sequence ID" value="TPX13710.1"/>
    <property type="molecule type" value="Genomic_DNA"/>
</dbReference>
<dbReference type="InterPro" id="IPR015802">
    <property type="entry name" value="Cu_amine_oxidase_N3"/>
</dbReference>
<dbReference type="Gene3D" id="2.70.98.20">
    <property type="entry name" value="Copper amine oxidase, catalytic domain"/>
    <property type="match status" value="1"/>
</dbReference>
<evidence type="ECO:0000256" key="4">
    <source>
        <dbReference type="ARBA" id="ARBA00022723"/>
    </source>
</evidence>
<dbReference type="InParanoid" id="A0A507BAU9"/>
<evidence type="ECO:0000259" key="12">
    <source>
        <dbReference type="Pfam" id="PF01179"/>
    </source>
</evidence>